<dbReference type="KEGG" id="hsi:BOX17_13100"/>
<name>A0A1J0VIH5_9GAMM</name>
<feature type="domain" description="Solute-binding protein family 3/N-terminal" evidence="4">
    <location>
        <begin position="39"/>
        <end position="259"/>
    </location>
</feature>
<comment type="similarity">
    <text evidence="1">Belongs to the bacterial solute-binding protein 3 family.</text>
</comment>
<dbReference type="AlphaFoldDB" id="A0A1J0VIH5"/>
<keyword evidence="2 3" id="KW-0732">Signal</keyword>
<feature type="signal peptide" evidence="3">
    <location>
        <begin position="1"/>
        <end position="24"/>
    </location>
</feature>
<reference evidence="6" key="1">
    <citation type="submission" date="2016-11" db="EMBL/GenBank/DDBJ databases">
        <title>Halolamina sediminis sp. nov., an extremely halophilic archaeon isolated from solar salt.</title>
        <authorList>
            <person name="Koh H.-W."/>
            <person name="Rani S."/>
            <person name="Park S.-J."/>
        </authorList>
    </citation>
    <scope>NUCLEOTIDE SEQUENCE [LARGE SCALE GENOMIC DNA]</scope>
    <source>
        <strain evidence="6">Hb3</strain>
    </source>
</reference>
<protein>
    <recommendedName>
        <fullName evidence="4">Solute-binding protein family 3/N-terminal domain-containing protein</fullName>
    </recommendedName>
</protein>
<evidence type="ECO:0000313" key="5">
    <source>
        <dbReference type="EMBL" id="APE31805.1"/>
    </source>
</evidence>
<evidence type="ECO:0000256" key="3">
    <source>
        <dbReference type="SAM" id="SignalP"/>
    </source>
</evidence>
<sequence length="266" mass="29288">MLNLKRLMTSAFACVMATSAPMMASADESTMEKIINSGEISIAVQTQGPPISFIDKNGERTGLAVEMARTFADDMGVELVIKDYDWKGLIPALTSGKVDFIAADMTPTAKRHMQMLFTEPAFYSEVVVFAKKGLDLDSWKDLNSGDYAIGAAQASSYADQAREKLPEAELKAYAGATPQVVQSVLGDRVQAGVSDRAALATFLKQNDELEIIGTLNKEPLGFAVRPDSIHLLLALNNFLRLIEHDGRHQELLDYWWNSTDWEADHK</sequence>
<gene>
    <name evidence="5" type="ORF">BOX17_13100</name>
</gene>
<evidence type="ECO:0000256" key="1">
    <source>
        <dbReference type="ARBA" id="ARBA00010333"/>
    </source>
</evidence>
<evidence type="ECO:0000256" key="2">
    <source>
        <dbReference type="ARBA" id="ARBA00022729"/>
    </source>
</evidence>
<keyword evidence="6" id="KW-1185">Reference proteome</keyword>
<accession>A0A1J0VIH5</accession>
<dbReference type="PANTHER" id="PTHR35936">
    <property type="entry name" value="MEMBRANE-BOUND LYTIC MUREIN TRANSGLYCOSYLASE F"/>
    <property type="match status" value="1"/>
</dbReference>
<dbReference type="CDD" id="cd13530">
    <property type="entry name" value="PBP2_peptides_like"/>
    <property type="match status" value="1"/>
</dbReference>
<evidence type="ECO:0000313" key="6">
    <source>
        <dbReference type="Proteomes" id="UP000181985"/>
    </source>
</evidence>
<organism evidence="5 6">
    <name type="scientific">Halomonas aestuarii</name>
    <dbReference type="NCBI Taxonomy" id="1897729"/>
    <lineage>
        <taxon>Bacteria</taxon>
        <taxon>Pseudomonadati</taxon>
        <taxon>Pseudomonadota</taxon>
        <taxon>Gammaproteobacteria</taxon>
        <taxon>Oceanospirillales</taxon>
        <taxon>Halomonadaceae</taxon>
        <taxon>Halomonas</taxon>
    </lineage>
</organism>
<feature type="chain" id="PRO_5013062963" description="Solute-binding protein family 3/N-terminal domain-containing protein" evidence="3">
    <location>
        <begin position="25"/>
        <end position="266"/>
    </location>
</feature>
<dbReference type="RefSeq" id="WP_071945299.1">
    <property type="nucleotide sequence ID" value="NZ_CP018139.1"/>
</dbReference>
<proteinExistence type="inferred from homology"/>
<dbReference type="OrthoDB" id="9768183at2"/>
<dbReference type="SMART" id="SM00062">
    <property type="entry name" value="PBPb"/>
    <property type="match status" value="1"/>
</dbReference>
<dbReference type="PANTHER" id="PTHR35936:SF17">
    <property type="entry name" value="ARGININE-BINDING EXTRACELLULAR PROTEIN ARTP"/>
    <property type="match status" value="1"/>
</dbReference>
<evidence type="ECO:0000259" key="4">
    <source>
        <dbReference type="SMART" id="SM00062"/>
    </source>
</evidence>
<dbReference type="SUPFAM" id="SSF53850">
    <property type="entry name" value="Periplasmic binding protein-like II"/>
    <property type="match status" value="1"/>
</dbReference>
<dbReference type="InterPro" id="IPR001638">
    <property type="entry name" value="Solute-binding_3/MltF_N"/>
</dbReference>
<dbReference type="Pfam" id="PF00497">
    <property type="entry name" value="SBP_bac_3"/>
    <property type="match status" value="1"/>
</dbReference>
<dbReference type="Proteomes" id="UP000181985">
    <property type="component" value="Chromosome"/>
</dbReference>
<dbReference type="EMBL" id="CP018139">
    <property type="protein sequence ID" value="APE31805.1"/>
    <property type="molecule type" value="Genomic_DNA"/>
</dbReference>
<dbReference type="Gene3D" id="3.40.190.10">
    <property type="entry name" value="Periplasmic binding protein-like II"/>
    <property type="match status" value="2"/>
</dbReference>